<proteinExistence type="predicted"/>
<comment type="caution">
    <text evidence="2">The sequence shown here is derived from an EMBL/GenBank/DDBJ whole genome shotgun (WGS) entry which is preliminary data.</text>
</comment>
<feature type="signal peptide" evidence="1">
    <location>
        <begin position="1"/>
        <end position="25"/>
    </location>
</feature>
<keyword evidence="3" id="KW-1185">Reference proteome</keyword>
<dbReference type="Proteomes" id="UP000574761">
    <property type="component" value="Unassembled WGS sequence"/>
</dbReference>
<evidence type="ECO:0000256" key="1">
    <source>
        <dbReference type="SAM" id="SignalP"/>
    </source>
</evidence>
<evidence type="ECO:0000313" key="2">
    <source>
        <dbReference type="EMBL" id="MBB3978857.1"/>
    </source>
</evidence>
<dbReference type="AlphaFoldDB" id="A0A7W6GL01"/>
<gene>
    <name evidence="2" type="ORF">GGQ64_004092</name>
</gene>
<dbReference type="RefSeq" id="WP_183807100.1">
    <property type="nucleotide sequence ID" value="NZ_JACIEE010000008.1"/>
</dbReference>
<evidence type="ECO:0008006" key="4">
    <source>
        <dbReference type="Google" id="ProtNLM"/>
    </source>
</evidence>
<name>A0A7W6GL01_9HYPH</name>
<keyword evidence="1" id="KW-0732">Signal</keyword>
<dbReference type="EMBL" id="JACIEE010000008">
    <property type="protein sequence ID" value="MBB3978857.1"/>
    <property type="molecule type" value="Genomic_DNA"/>
</dbReference>
<evidence type="ECO:0000313" key="3">
    <source>
        <dbReference type="Proteomes" id="UP000574761"/>
    </source>
</evidence>
<protein>
    <recommendedName>
        <fullName evidence="4">Transmembrane protein</fullName>
    </recommendedName>
</protein>
<reference evidence="2 3" key="1">
    <citation type="submission" date="2020-08" db="EMBL/GenBank/DDBJ databases">
        <title>Genomic Encyclopedia of Type Strains, Phase IV (KMG-IV): sequencing the most valuable type-strain genomes for metagenomic binning, comparative biology and taxonomic classification.</title>
        <authorList>
            <person name="Goeker M."/>
        </authorList>
    </citation>
    <scope>NUCLEOTIDE SEQUENCE [LARGE SCALE GENOMIC DNA]</scope>
    <source>
        <strain evidence="2 3">DSM 100211</strain>
    </source>
</reference>
<organism evidence="2 3">
    <name type="scientific">Mycoplana azooxidifex</name>
    <dbReference type="NCBI Taxonomy" id="1636188"/>
    <lineage>
        <taxon>Bacteria</taxon>
        <taxon>Pseudomonadati</taxon>
        <taxon>Pseudomonadota</taxon>
        <taxon>Alphaproteobacteria</taxon>
        <taxon>Hyphomicrobiales</taxon>
        <taxon>Rhizobiaceae</taxon>
        <taxon>Mycoplana</taxon>
    </lineage>
</organism>
<sequence>MFHYRTLRTMLTGVALAALASPAFALDGADLVAKLNAANGASGLTVSFGSIVTDGDNLTLQGTKVTPTGGEPTEIGDVRLEGVAEDGDGGYTVETVRFADVNRTEGDMTITASDMQLGGLVIPANADGKSLDTMLFYERASSGPVTVASKGTEVFSLSGMEGNVVRRADNAGLDYDGTVSGIKADLSQVEDPKSRETIQKLGLTTISGKASMKGGWALDTGLMSVDEYALDFADIGRLDLSFAISGYTLDFINAMREAVEASQANPNKDEANNALGMSMMGLMQQLTFNNAKISFADASLTKKVLDVVGAEQGVSGEQMAQSLKGLAPLMIAQLNMPELQNQIAQAVNTYLDDPRSLTIIAAPAAPVPFPMIMGAAMGAPNTIPQVLGVTVKANE</sequence>
<accession>A0A7W6GL01</accession>
<feature type="chain" id="PRO_5031378202" description="Transmembrane protein" evidence="1">
    <location>
        <begin position="26"/>
        <end position="395"/>
    </location>
</feature>